<dbReference type="RefSeq" id="WP_177225145.1">
    <property type="nucleotide sequence ID" value="NZ_FOWE01000003.1"/>
</dbReference>
<evidence type="ECO:0000313" key="2">
    <source>
        <dbReference type="EMBL" id="SFO12479.1"/>
    </source>
</evidence>
<dbReference type="SUPFAM" id="SSF54427">
    <property type="entry name" value="NTF2-like"/>
    <property type="match status" value="1"/>
</dbReference>
<dbReference type="InterPro" id="IPR032710">
    <property type="entry name" value="NTF2-like_dom_sf"/>
</dbReference>
<proteinExistence type="predicted"/>
<dbReference type="Gene3D" id="3.10.450.50">
    <property type="match status" value="1"/>
</dbReference>
<evidence type="ECO:0000313" key="3">
    <source>
        <dbReference type="Proteomes" id="UP000183642"/>
    </source>
</evidence>
<dbReference type="InterPro" id="IPR037401">
    <property type="entry name" value="SnoaL-like"/>
</dbReference>
<organism evidence="2 3">
    <name type="scientific">Geodermatophilus obscurus</name>
    <dbReference type="NCBI Taxonomy" id="1861"/>
    <lineage>
        <taxon>Bacteria</taxon>
        <taxon>Bacillati</taxon>
        <taxon>Actinomycetota</taxon>
        <taxon>Actinomycetes</taxon>
        <taxon>Geodermatophilales</taxon>
        <taxon>Geodermatophilaceae</taxon>
        <taxon>Geodermatophilus</taxon>
    </lineage>
</organism>
<protein>
    <recommendedName>
        <fullName evidence="1">SnoaL-like domain-containing protein</fullName>
    </recommendedName>
</protein>
<evidence type="ECO:0000259" key="1">
    <source>
        <dbReference type="Pfam" id="PF12680"/>
    </source>
</evidence>
<dbReference type="Pfam" id="PF12680">
    <property type="entry name" value="SnoaL_2"/>
    <property type="match status" value="1"/>
</dbReference>
<name>A0A1I5ELY4_9ACTN</name>
<dbReference type="AlphaFoldDB" id="A0A1I5ELY4"/>
<keyword evidence="3" id="KW-1185">Reference proteome</keyword>
<sequence>MTASTGRAGMTTGNAATVVELYDAFGQGDVPAFLARLADNVAWEDWRDNWAQRAGIPTMTRRTGPAEVADFFAIVGTWTLHDFSVLDVIGDGRQVVAEVRVEFTLPNGGRFADEEVHLWTFDESGQVIRLRHYLDTAKHIAASHGEDTTTRRSSRRGARGQ</sequence>
<reference evidence="3" key="1">
    <citation type="submission" date="2016-10" db="EMBL/GenBank/DDBJ databases">
        <authorList>
            <person name="Varghese N."/>
            <person name="Submissions S."/>
        </authorList>
    </citation>
    <scope>NUCLEOTIDE SEQUENCE [LARGE SCALE GENOMIC DNA]</scope>
    <source>
        <strain evidence="3">DSM 43161</strain>
    </source>
</reference>
<dbReference type="PANTHER" id="PTHR41252">
    <property type="entry name" value="BLR2505 PROTEIN"/>
    <property type="match status" value="1"/>
</dbReference>
<accession>A0A1I5ELY4</accession>
<feature type="domain" description="SnoaL-like" evidence="1">
    <location>
        <begin position="18"/>
        <end position="129"/>
    </location>
</feature>
<dbReference type="EMBL" id="FOWE01000003">
    <property type="protein sequence ID" value="SFO12479.1"/>
    <property type="molecule type" value="Genomic_DNA"/>
</dbReference>
<gene>
    <name evidence="2" type="ORF">SAMN05660359_01574</name>
</gene>
<dbReference type="Proteomes" id="UP000183642">
    <property type="component" value="Unassembled WGS sequence"/>
</dbReference>
<dbReference type="PANTHER" id="PTHR41252:SF1">
    <property type="entry name" value="BLR2505 PROTEIN"/>
    <property type="match status" value="1"/>
</dbReference>